<evidence type="ECO:0000256" key="1">
    <source>
        <dbReference type="SAM" id="MobiDB-lite"/>
    </source>
</evidence>
<dbReference type="AlphaFoldDB" id="A0A7S0RFH3"/>
<evidence type="ECO:0000313" key="3">
    <source>
        <dbReference type="EMBL" id="CAD8676165.1"/>
    </source>
</evidence>
<dbReference type="InterPro" id="IPR029058">
    <property type="entry name" value="AB_hydrolase_fold"/>
</dbReference>
<protein>
    <recommendedName>
        <fullName evidence="2">Phospholipid/glycerol acyltransferase domain-containing protein</fullName>
    </recommendedName>
</protein>
<dbReference type="Pfam" id="PF12697">
    <property type="entry name" value="Abhydrolase_6"/>
    <property type="match status" value="1"/>
</dbReference>
<gene>
    <name evidence="3" type="ORF">POBO1169_LOCUS13023</name>
</gene>
<name>A0A7S0RFH3_9CHLO</name>
<accession>A0A7S0RFH3</accession>
<dbReference type="SMART" id="SM00563">
    <property type="entry name" value="PlsC"/>
    <property type="match status" value="1"/>
</dbReference>
<dbReference type="GO" id="GO:0016020">
    <property type="term" value="C:membrane"/>
    <property type="evidence" value="ECO:0007669"/>
    <property type="project" value="TreeGrafter"/>
</dbReference>
<dbReference type="PANTHER" id="PTHR22753">
    <property type="entry name" value="TRANSMEMBRANE PROTEIN 68"/>
    <property type="match status" value="1"/>
</dbReference>
<feature type="region of interest" description="Disordered" evidence="1">
    <location>
        <begin position="1"/>
        <end position="30"/>
    </location>
</feature>
<dbReference type="SUPFAM" id="SSF69593">
    <property type="entry name" value="Glycerol-3-phosphate (1)-acyltransferase"/>
    <property type="match status" value="1"/>
</dbReference>
<dbReference type="PANTHER" id="PTHR22753:SF48">
    <property type="entry name" value="PHOSPHOLIPID_GLYCEROL ACYLTRANSFERASE DOMAIN-CONTAINING PROTEIN"/>
    <property type="match status" value="1"/>
</dbReference>
<dbReference type="GO" id="GO:0016746">
    <property type="term" value="F:acyltransferase activity"/>
    <property type="evidence" value="ECO:0007669"/>
    <property type="project" value="InterPro"/>
</dbReference>
<evidence type="ECO:0000259" key="2">
    <source>
        <dbReference type="SMART" id="SM00563"/>
    </source>
</evidence>
<dbReference type="InterPro" id="IPR002123">
    <property type="entry name" value="Plipid/glycerol_acylTrfase"/>
</dbReference>
<dbReference type="CDD" id="cd07987">
    <property type="entry name" value="LPLAT_MGAT-like"/>
    <property type="match status" value="1"/>
</dbReference>
<reference evidence="3" key="1">
    <citation type="submission" date="2021-01" db="EMBL/GenBank/DDBJ databases">
        <authorList>
            <person name="Corre E."/>
            <person name="Pelletier E."/>
            <person name="Niang G."/>
            <person name="Scheremetjew M."/>
            <person name="Finn R."/>
            <person name="Kale V."/>
            <person name="Holt S."/>
            <person name="Cochrane G."/>
            <person name="Meng A."/>
            <person name="Brown T."/>
            <person name="Cohen L."/>
        </authorList>
    </citation>
    <scope>NUCLEOTIDE SEQUENCE</scope>
    <source>
        <strain evidence="3">CCMP722</strain>
    </source>
</reference>
<dbReference type="Gene3D" id="3.40.50.1820">
    <property type="entry name" value="alpha/beta hydrolase"/>
    <property type="match status" value="1"/>
</dbReference>
<organism evidence="3">
    <name type="scientific">Pyramimonas obovata</name>
    <dbReference type="NCBI Taxonomy" id="1411642"/>
    <lineage>
        <taxon>Eukaryota</taxon>
        <taxon>Viridiplantae</taxon>
        <taxon>Chlorophyta</taxon>
        <taxon>Pyramimonadophyceae</taxon>
        <taxon>Pyramimonadales</taxon>
        <taxon>Pyramimonadaceae</taxon>
        <taxon>Pyramimonas</taxon>
        <taxon>Pyramimonas incertae sedis</taxon>
    </lineage>
</organism>
<dbReference type="InterPro" id="IPR000073">
    <property type="entry name" value="AB_hydrolase_1"/>
</dbReference>
<feature type="domain" description="Phospholipid/glycerol acyltransferase" evidence="2">
    <location>
        <begin position="574"/>
        <end position="690"/>
    </location>
</feature>
<dbReference type="SUPFAM" id="SSF53474">
    <property type="entry name" value="alpha/beta-Hydrolases"/>
    <property type="match status" value="1"/>
</dbReference>
<sequence length="823" mass="90288">MGDLAKTMPLLRPASLGHEGLRQRKPVSSLNNKTDRALAKGLSFARKHVSRRATQRTRVGSHVVRAVAESGDWKLQSQSNEIVQGAWVGAGTTYEPRVLDLSPRTVQEEVQTHIETTTEPHFTAPIGIHRHKPLFVFLPGLDGTGMYISSQLEGLRPHYDVRCLCIPTNDRSTYEELAQITADFIAQERMARGSGAGGCSGGAPVTVCGESFGGPVALCLGSYHPDAVQMLVVVNSGSGLRRHPLLFYGSYLIPMVPNDLYNVSAYCITPFLSELRRLEKENQHLMMPPMSVEIVPQDTVYHRVRLMADFAMKDSDIASITADTLCIASVRDRLLPSLSESRRLASLIDKCQVHLIPEASHTVLLEKDTKLVKILAAKNLLPPEEGYPITAPFMPKGTEALTSREQAKLAAGAARDAVASAEAAKKTAQKALEAAKAVRAKGGDMVAFEEASSAVSRLVALRGQRATAAGVTDSATMQSMMKASAEGKAAVQAAVAEKQAIREKEKEEAAAKAKKKRALMQKFKGNTLEEMTGASSGAAVDRMMEEIPQMRMWNWLTRPEFFGLENIPEDERPLLFVGNHTIYGLFDMPLMIYEVRKRTGYTLRGLAHPLHYMSAFGDLLARYGAVKATPRNCFKLLQAGQAVLLYPGGAREVAKRKGEKYKLLWKEDAEFVRLAMRFKCTIVPFASVGTEDAFNIAMDSEDIMASPLGPSIQAMLDGAGLGKDSEYPVNPLDVIPPIASGVGGIPFLPSPQRLYFKFSEPIRTDHFTKEDMNNTEVCQELYMNVKGSVESTIEELQEKRDNDPLSSLIPRTIMSSFELWDGT</sequence>
<proteinExistence type="predicted"/>
<dbReference type="EMBL" id="HBFA01025683">
    <property type="protein sequence ID" value="CAD8676165.1"/>
    <property type="molecule type" value="Transcribed_RNA"/>
</dbReference>
<dbReference type="Pfam" id="PF01553">
    <property type="entry name" value="Acyltransferase"/>
    <property type="match status" value="1"/>
</dbReference>